<proteinExistence type="predicted"/>
<evidence type="ECO:0000313" key="1">
    <source>
        <dbReference type="EMBL" id="KAK3928840.1"/>
    </source>
</evidence>
<dbReference type="EMBL" id="JAHWGI010001356">
    <property type="protein sequence ID" value="KAK3928840.1"/>
    <property type="molecule type" value="Genomic_DNA"/>
</dbReference>
<sequence length="203" mass="22269">MASIRNSLKALISHSKFNVSQEISCSKLLRSLSVRQYSKGAYEGDGKTHATLLNDDTGGLLINGYSQIGFSLSNGTSVLGPMAIFPNTVLSWNVGEITDIDERSLSLFLKLYPKLDILVLGIPSASKKMYKNHVNSIFRIIRENKIQCEILTPEMACPTFNFLLAEQRFVGAGIIPPLEIIGEGDHDLGMTPLKMGLPAERNV</sequence>
<dbReference type="PANTHER" id="PTHR21192">
    <property type="entry name" value="NUCLEAR PROTEIN E3-3"/>
    <property type="match status" value="1"/>
</dbReference>
<dbReference type="InterPro" id="IPR007523">
    <property type="entry name" value="NDUFAF3/AAMDC"/>
</dbReference>
<reference evidence="1" key="2">
    <citation type="journal article" date="2023" name="BMC Genomics">
        <title>Pest status, molecular evolution, and epigenetic factors derived from the genome assembly of Frankliniella fusca, a thysanopteran phytovirus vector.</title>
        <authorList>
            <person name="Catto M.A."/>
            <person name="Labadie P.E."/>
            <person name="Jacobson A.L."/>
            <person name="Kennedy G.G."/>
            <person name="Srinivasan R."/>
            <person name="Hunt B.G."/>
        </authorList>
    </citation>
    <scope>NUCLEOTIDE SEQUENCE</scope>
    <source>
        <strain evidence="1">PL_HMW_Pooled</strain>
    </source>
</reference>
<dbReference type="PANTHER" id="PTHR21192:SF2">
    <property type="entry name" value="NADH DEHYDROGENASE [UBIQUINONE] 1 ALPHA SUBCOMPLEX ASSEMBLY FACTOR 3"/>
    <property type="match status" value="1"/>
</dbReference>
<accession>A0AAE1HWQ4</accession>
<reference evidence="1" key="1">
    <citation type="submission" date="2021-07" db="EMBL/GenBank/DDBJ databases">
        <authorList>
            <person name="Catto M.A."/>
            <person name="Jacobson A."/>
            <person name="Kennedy G."/>
            <person name="Labadie P."/>
            <person name="Hunt B.G."/>
            <person name="Srinivasan R."/>
        </authorList>
    </citation>
    <scope>NUCLEOTIDE SEQUENCE</scope>
    <source>
        <strain evidence="1">PL_HMW_Pooled</strain>
        <tissue evidence="1">Head</tissue>
    </source>
</reference>
<dbReference type="Proteomes" id="UP001219518">
    <property type="component" value="Unassembled WGS sequence"/>
</dbReference>
<evidence type="ECO:0000313" key="2">
    <source>
        <dbReference type="Proteomes" id="UP001219518"/>
    </source>
</evidence>
<organism evidence="1 2">
    <name type="scientific">Frankliniella fusca</name>
    <dbReference type="NCBI Taxonomy" id="407009"/>
    <lineage>
        <taxon>Eukaryota</taxon>
        <taxon>Metazoa</taxon>
        <taxon>Ecdysozoa</taxon>
        <taxon>Arthropoda</taxon>
        <taxon>Hexapoda</taxon>
        <taxon>Insecta</taxon>
        <taxon>Pterygota</taxon>
        <taxon>Neoptera</taxon>
        <taxon>Paraneoptera</taxon>
        <taxon>Thysanoptera</taxon>
        <taxon>Terebrantia</taxon>
        <taxon>Thripoidea</taxon>
        <taxon>Thripidae</taxon>
        <taxon>Frankliniella</taxon>
    </lineage>
</organism>
<name>A0AAE1HWQ4_9NEOP</name>
<dbReference type="GO" id="GO:0032981">
    <property type="term" value="P:mitochondrial respiratory chain complex I assembly"/>
    <property type="evidence" value="ECO:0007669"/>
    <property type="project" value="TreeGrafter"/>
</dbReference>
<dbReference type="InterPro" id="IPR036748">
    <property type="entry name" value="MTH938-like_sf"/>
</dbReference>
<dbReference type="Pfam" id="PF04430">
    <property type="entry name" value="DUF498"/>
    <property type="match status" value="1"/>
</dbReference>
<dbReference type="GO" id="GO:0005743">
    <property type="term" value="C:mitochondrial inner membrane"/>
    <property type="evidence" value="ECO:0007669"/>
    <property type="project" value="TreeGrafter"/>
</dbReference>
<keyword evidence="2" id="KW-1185">Reference proteome</keyword>
<dbReference type="Gene3D" id="3.40.1230.10">
    <property type="entry name" value="MTH938-like"/>
    <property type="match status" value="1"/>
</dbReference>
<comment type="caution">
    <text evidence="1">The sequence shown here is derived from an EMBL/GenBank/DDBJ whole genome shotgun (WGS) entry which is preliminary data.</text>
</comment>
<dbReference type="AlphaFoldDB" id="A0AAE1HWQ4"/>
<dbReference type="SUPFAM" id="SSF64076">
    <property type="entry name" value="MTH938-like"/>
    <property type="match status" value="1"/>
</dbReference>
<gene>
    <name evidence="1" type="ORF">KUF71_017064</name>
</gene>
<protein>
    <submittedName>
        <fullName evidence="1">NADH dehydrogenase [ubiquinone] 1 alpha subcomplex assembly factor 3</fullName>
    </submittedName>
</protein>